<dbReference type="RefSeq" id="WP_376919000.1">
    <property type="nucleotide sequence ID" value="NZ_JBHRSW010000006.1"/>
</dbReference>
<keyword evidence="2" id="KW-1185">Reference proteome</keyword>
<gene>
    <name evidence="1" type="ORF">ACFOHL_04455</name>
</gene>
<accession>A0ABV7FKM3</accession>
<comment type="caution">
    <text evidence="1">The sequence shown here is derived from an EMBL/GenBank/DDBJ whole genome shotgun (WGS) entry which is preliminary data.</text>
</comment>
<evidence type="ECO:0000313" key="1">
    <source>
        <dbReference type="EMBL" id="MFC3120857.1"/>
    </source>
</evidence>
<sequence>MKRDFYKKTPKASKGRFTMWSVTALIAVGASGSLYADTSYSGSVSIQQRYFFEDALYPQQAQSQVSMALSPQIETSIGGSGVFTFSPFARLDQRDSERTHVDIREALYSVYFDKFEVRAGIGKVFWGQTESLHLVDIINQTDMVESIDTEDKLGQPMLDIRYLLDTGYISIYALPYFRERTFPGTEGRLRAPIPIDTESVFYESKDEESNLDFAVRWQQSIGALELGISYFDGTDRVPDALIQFDEIQQPSLATFYPQLQQFSVDALYVLSGWLLKLEAIKAERLDQEYSAYVAGFEYTLVDILSSGYDLGILMEHQYDERENNPVVFGQNDLMLGARFMMNDFSGTEFLFGFVQDLDESSSYSAFVEGATRLSQNWRVEVNAYFFSSDVDTDPTFAIRRDDHLSIQLEYFF</sequence>
<dbReference type="EMBL" id="JBHRSW010000006">
    <property type="protein sequence ID" value="MFC3120857.1"/>
    <property type="molecule type" value="Genomic_DNA"/>
</dbReference>
<reference evidence="2" key="1">
    <citation type="journal article" date="2019" name="Int. J. Syst. Evol. Microbiol.">
        <title>The Global Catalogue of Microorganisms (GCM) 10K type strain sequencing project: providing services to taxonomists for standard genome sequencing and annotation.</title>
        <authorList>
            <consortium name="The Broad Institute Genomics Platform"/>
            <consortium name="The Broad Institute Genome Sequencing Center for Infectious Disease"/>
            <person name="Wu L."/>
            <person name="Ma J."/>
        </authorList>
    </citation>
    <scope>NUCLEOTIDE SEQUENCE [LARGE SCALE GENOMIC DNA]</scope>
    <source>
        <strain evidence="2">KCTC 52473</strain>
    </source>
</reference>
<evidence type="ECO:0008006" key="3">
    <source>
        <dbReference type="Google" id="ProtNLM"/>
    </source>
</evidence>
<name>A0ABV7FKM3_9ALTE</name>
<evidence type="ECO:0000313" key="2">
    <source>
        <dbReference type="Proteomes" id="UP001595478"/>
    </source>
</evidence>
<protein>
    <recommendedName>
        <fullName evidence="3">Phosphate-selective porin O and P</fullName>
    </recommendedName>
</protein>
<proteinExistence type="predicted"/>
<organism evidence="1 2">
    <name type="scientific">Agaribacter flavus</name>
    <dbReference type="NCBI Taxonomy" id="1902781"/>
    <lineage>
        <taxon>Bacteria</taxon>
        <taxon>Pseudomonadati</taxon>
        <taxon>Pseudomonadota</taxon>
        <taxon>Gammaproteobacteria</taxon>
        <taxon>Alteromonadales</taxon>
        <taxon>Alteromonadaceae</taxon>
        <taxon>Agaribacter</taxon>
    </lineage>
</organism>
<dbReference type="Proteomes" id="UP001595478">
    <property type="component" value="Unassembled WGS sequence"/>
</dbReference>